<dbReference type="GeneID" id="30990561"/>
<gene>
    <name evidence="2" type="ORF">BN1211_1102</name>
    <name evidence="3" type="ORF">CYBJADRAFT_170893</name>
</gene>
<reference evidence="3 5" key="3">
    <citation type="journal article" date="2016" name="Proc. Natl. Acad. Sci. U.S.A.">
        <title>Comparative genomics of biotechnologically important yeasts.</title>
        <authorList>
            <person name="Riley R."/>
            <person name="Haridas S."/>
            <person name="Wolfe K.H."/>
            <person name="Lopes M.R."/>
            <person name="Hittinger C.T."/>
            <person name="Goeker M."/>
            <person name="Salamov A.A."/>
            <person name="Wisecaver J.H."/>
            <person name="Long T.M."/>
            <person name="Calvey C.H."/>
            <person name="Aerts A.L."/>
            <person name="Barry K.W."/>
            <person name="Choi C."/>
            <person name="Clum A."/>
            <person name="Coughlan A.Y."/>
            <person name="Deshpande S."/>
            <person name="Douglass A.P."/>
            <person name="Hanson S.J."/>
            <person name="Klenk H.-P."/>
            <person name="LaButti K.M."/>
            <person name="Lapidus A."/>
            <person name="Lindquist E.A."/>
            <person name="Lipzen A.M."/>
            <person name="Meier-Kolthoff J.P."/>
            <person name="Ohm R.A."/>
            <person name="Otillar R.P."/>
            <person name="Pangilinan J.L."/>
            <person name="Peng Y."/>
            <person name="Rokas A."/>
            <person name="Rosa C.A."/>
            <person name="Scheuner C."/>
            <person name="Sibirny A.A."/>
            <person name="Slot J.C."/>
            <person name="Stielow J.B."/>
            <person name="Sun H."/>
            <person name="Kurtzman C.P."/>
            <person name="Blackwell M."/>
            <person name="Grigoriev I.V."/>
            <person name="Jeffries T.W."/>
        </authorList>
    </citation>
    <scope>NUCLEOTIDE SEQUENCE [LARGE SCALE GENOMIC DNA]</scope>
    <source>
        <strain evidence="5">ATCC 18201 / CBS 1600 / BCRC 20928 / JCM 3617 / NBRC 0987 / NRRL Y-1542</strain>
        <strain evidence="3">NRRL Y-1542</strain>
    </source>
</reference>
<protein>
    <submittedName>
        <fullName evidence="2">Uncharacterized protein</fullName>
    </submittedName>
</protein>
<feature type="transmembrane region" description="Helical" evidence="1">
    <location>
        <begin position="40"/>
        <end position="58"/>
    </location>
</feature>
<keyword evidence="1" id="KW-0812">Transmembrane</keyword>
<accession>A0A0H5C024</accession>
<evidence type="ECO:0000256" key="1">
    <source>
        <dbReference type="SAM" id="Phobius"/>
    </source>
</evidence>
<feature type="transmembrane region" description="Helical" evidence="1">
    <location>
        <begin position="70"/>
        <end position="90"/>
    </location>
</feature>
<accession>A0A1E4SAC7</accession>
<reference evidence="4" key="2">
    <citation type="journal article" date="2015" name="J. Biotechnol.">
        <title>The structure of the Cyberlindnera jadinii genome and its relation to Candida utilis analyzed by the occurrence of single nucleotide polymorphisms.</title>
        <authorList>
            <person name="Rupp O."/>
            <person name="Brinkrolf K."/>
            <person name="Buerth C."/>
            <person name="Kunigo M."/>
            <person name="Schneider J."/>
            <person name="Jaenicke S."/>
            <person name="Goesmann A."/>
            <person name="Puehler A."/>
            <person name="Jaeger K.-E."/>
            <person name="Ernst J.F."/>
        </authorList>
    </citation>
    <scope>NUCLEOTIDE SEQUENCE [LARGE SCALE GENOMIC DNA]</scope>
    <source>
        <strain evidence="4">ATCC 18201 / CBS 1600 / BCRC 20928 / JCM 3617 / NBRC 0987 / NRRL Y-1542</strain>
    </source>
</reference>
<sequence>MERLNHMNLDNHHENPKIVVAPNVVVYSPHAVYSERKVQLVFNCFLGFLLLQYISFFFTLTFEDISNRPGICIVADFCVLITLILSMFLSPLGNSTLPQASAYFAHLTITLFQCFTTMMMLVATVCVVKSDHFYLSVYKNGALEQTVDLRLFSIVSTSLILGICVITSALAILNTCLYARLLYRLLNRIDRNSRNNTKILFEMQTHLRCGTSIMNYEAENGTLIKFPDEVLKKVHDSFV</sequence>
<dbReference type="EMBL" id="KV453925">
    <property type="protein sequence ID" value="ODV76454.1"/>
    <property type="molecule type" value="Genomic_DNA"/>
</dbReference>
<evidence type="ECO:0000313" key="4">
    <source>
        <dbReference type="Proteomes" id="UP000038830"/>
    </source>
</evidence>
<dbReference type="RefSeq" id="XP_020073493.1">
    <property type="nucleotide sequence ID" value="XM_020216165.1"/>
</dbReference>
<keyword evidence="5" id="KW-1185">Reference proteome</keyword>
<evidence type="ECO:0000313" key="3">
    <source>
        <dbReference type="EMBL" id="ODV76454.1"/>
    </source>
</evidence>
<dbReference type="OrthoDB" id="4008786at2759"/>
<dbReference type="AlphaFoldDB" id="A0A0H5C024"/>
<reference evidence="2" key="1">
    <citation type="submission" date="2014-12" db="EMBL/GenBank/DDBJ databases">
        <authorList>
            <person name="Jaenicke S."/>
        </authorList>
    </citation>
    <scope>NUCLEOTIDE SEQUENCE [LARGE SCALE GENOMIC DNA]</scope>
    <source>
        <strain evidence="2">CBS1600</strain>
    </source>
</reference>
<dbReference type="OMA" id="CIVADFC"/>
<organism evidence="2 4">
    <name type="scientific">Cyberlindnera jadinii (strain ATCC 18201 / CBS 1600 / BCRC 20928 / JCM 3617 / NBRC 0987 / NRRL Y-1542)</name>
    <name type="common">Torula yeast</name>
    <name type="synonym">Candida utilis</name>
    <dbReference type="NCBI Taxonomy" id="983966"/>
    <lineage>
        <taxon>Eukaryota</taxon>
        <taxon>Fungi</taxon>
        <taxon>Dikarya</taxon>
        <taxon>Ascomycota</taxon>
        <taxon>Saccharomycotina</taxon>
        <taxon>Saccharomycetes</taxon>
        <taxon>Phaffomycetales</taxon>
        <taxon>Phaffomycetaceae</taxon>
        <taxon>Cyberlindnera</taxon>
    </lineage>
</organism>
<feature type="transmembrane region" description="Helical" evidence="1">
    <location>
        <begin position="102"/>
        <end position="128"/>
    </location>
</feature>
<evidence type="ECO:0000313" key="2">
    <source>
        <dbReference type="EMBL" id="CEP21083.1"/>
    </source>
</evidence>
<name>A0A0H5C024_CYBJN</name>
<keyword evidence="1" id="KW-1133">Transmembrane helix</keyword>
<dbReference type="Proteomes" id="UP000094389">
    <property type="component" value="Unassembled WGS sequence"/>
</dbReference>
<keyword evidence="1" id="KW-0472">Membrane</keyword>
<dbReference type="EMBL" id="CDQK01000001">
    <property type="protein sequence ID" value="CEP21083.1"/>
    <property type="molecule type" value="Genomic_DNA"/>
</dbReference>
<feature type="transmembrane region" description="Helical" evidence="1">
    <location>
        <begin position="149"/>
        <end position="173"/>
    </location>
</feature>
<dbReference type="Proteomes" id="UP000038830">
    <property type="component" value="Unassembled WGS sequence"/>
</dbReference>
<proteinExistence type="predicted"/>
<evidence type="ECO:0000313" key="5">
    <source>
        <dbReference type="Proteomes" id="UP000094389"/>
    </source>
</evidence>